<evidence type="ECO:0000313" key="2">
    <source>
        <dbReference type="Proteomes" id="UP000030645"/>
    </source>
</evidence>
<proteinExistence type="predicted"/>
<sequence>MADGFLCGRITGQMLLRQVATDRRSFMHSSFSVPSAKGDLPGYTSALKIYTHKKSANAGKIIEWIRADK</sequence>
<dbReference type="Proteomes" id="UP000030645">
    <property type="component" value="Unassembled WGS sequence"/>
</dbReference>
<dbReference type="EMBL" id="KE344890">
    <property type="protein sequence ID" value="EXB84038.1"/>
    <property type="molecule type" value="Genomic_DNA"/>
</dbReference>
<keyword evidence="2" id="KW-1185">Reference proteome</keyword>
<reference evidence="2" key="1">
    <citation type="submission" date="2013-01" db="EMBL/GenBank/DDBJ databases">
        <title>Draft Genome Sequence of a Mulberry Tree, Morus notabilis C.K. Schneid.</title>
        <authorList>
            <person name="He N."/>
            <person name="Zhao S."/>
        </authorList>
    </citation>
    <scope>NUCLEOTIDE SEQUENCE</scope>
</reference>
<evidence type="ECO:0000313" key="1">
    <source>
        <dbReference type="EMBL" id="EXB84038.1"/>
    </source>
</evidence>
<accession>W9RLK6</accession>
<gene>
    <name evidence="1" type="ORF">L484_005802</name>
</gene>
<protein>
    <submittedName>
        <fullName evidence="1">Uncharacterized protein</fullName>
    </submittedName>
</protein>
<dbReference type="AlphaFoldDB" id="W9RLK6"/>
<organism evidence="1 2">
    <name type="scientific">Morus notabilis</name>
    <dbReference type="NCBI Taxonomy" id="981085"/>
    <lineage>
        <taxon>Eukaryota</taxon>
        <taxon>Viridiplantae</taxon>
        <taxon>Streptophyta</taxon>
        <taxon>Embryophyta</taxon>
        <taxon>Tracheophyta</taxon>
        <taxon>Spermatophyta</taxon>
        <taxon>Magnoliopsida</taxon>
        <taxon>eudicotyledons</taxon>
        <taxon>Gunneridae</taxon>
        <taxon>Pentapetalae</taxon>
        <taxon>rosids</taxon>
        <taxon>fabids</taxon>
        <taxon>Rosales</taxon>
        <taxon>Moraceae</taxon>
        <taxon>Moreae</taxon>
        <taxon>Morus</taxon>
    </lineage>
</organism>
<name>W9RLK6_9ROSA</name>